<keyword evidence="4 8" id="KW-0547">Nucleotide-binding</keyword>
<dbReference type="SUPFAM" id="SSF52317">
    <property type="entry name" value="Class I glutamine amidotransferase-like"/>
    <property type="match status" value="1"/>
</dbReference>
<dbReference type="GO" id="GO:0009236">
    <property type="term" value="P:cobalamin biosynthetic process"/>
    <property type="evidence" value="ECO:0007669"/>
    <property type="project" value="UniProtKB-UniRule"/>
</dbReference>
<comment type="similarity">
    <text evidence="8">Belongs to the CobB/CbiA family.</text>
</comment>
<dbReference type="NCBIfam" id="NF002204">
    <property type="entry name" value="PRK01077.1"/>
    <property type="match status" value="1"/>
</dbReference>
<evidence type="ECO:0000256" key="5">
    <source>
        <dbReference type="ARBA" id="ARBA00022840"/>
    </source>
</evidence>
<evidence type="ECO:0000259" key="10">
    <source>
        <dbReference type="Pfam" id="PF07685"/>
    </source>
</evidence>
<dbReference type="EMBL" id="QZKI01000101">
    <property type="protein sequence ID" value="RJP67683.1"/>
    <property type="molecule type" value="Genomic_DNA"/>
</dbReference>
<evidence type="ECO:0000256" key="8">
    <source>
        <dbReference type="HAMAP-Rule" id="MF_00027"/>
    </source>
</evidence>
<dbReference type="NCBIfam" id="TIGR00379">
    <property type="entry name" value="cobB"/>
    <property type="match status" value="1"/>
</dbReference>
<sequence length="479" mass="51704">MTETSIHKIPRVVLSGLSGGSGKTVVTLALTEMLRRKGLVVAPFKKGPDYIDVAWHSLSAGRPSHNLDTFLMEPEDILWSLGARSQSADIALIEGNRGLYDGMDADGTHSTAELARLIDAPVILVVNCTKTTRTVAALVLGCKIMDPRLRIGGVILNQVANIRQESVIRTAVEAQAGVPVLGAMPRVKNLPFSERHLGLLPPEEHPRAQSALEKLFEAARENIDADAIWQLAASAPPLVSRATAASKSVCVANRAPRIGVFRDSAFTFYYPENLEALERSGARLVELSGLRDTVLPPLDALYIGGGFPETHAQELAGNEQLRASLRREVEDGLPIYAECGGLIYLAEAVEFRGHRYPMAGVFPVTFSVADKPQGHGYVIVDVDGKNPFFKEGATLRGHEFHYAGVTAYNPAEVKTVFSVRRGYGFDCGRDGLVYKNVLASFCHVHALGEKEWAEAVVGLAIRRACAVSTISAGKSNMAV</sequence>
<dbReference type="EC" id="6.3.5.11" evidence="8"/>
<dbReference type="UniPathway" id="UPA00148">
    <property type="reaction ID" value="UER00231"/>
</dbReference>
<dbReference type="InterPro" id="IPR004484">
    <property type="entry name" value="CbiA/CobB_synth"/>
</dbReference>
<dbReference type="InterPro" id="IPR011698">
    <property type="entry name" value="GATase_3"/>
</dbReference>
<dbReference type="SUPFAM" id="SSF52540">
    <property type="entry name" value="P-loop containing nucleoside triphosphate hydrolases"/>
    <property type="match status" value="1"/>
</dbReference>
<reference evidence="11 12" key="1">
    <citation type="journal article" date="2017" name="ISME J.">
        <title>Energy and carbon metabolisms in a deep terrestrial subsurface fluid microbial community.</title>
        <authorList>
            <person name="Momper L."/>
            <person name="Jungbluth S.P."/>
            <person name="Lee M.D."/>
            <person name="Amend J.P."/>
        </authorList>
    </citation>
    <scope>NUCLEOTIDE SEQUENCE [LARGE SCALE GENOMIC DNA]</scope>
    <source>
        <strain evidence="11">SURF_17</strain>
    </source>
</reference>
<dbReference type="PANTHER" id="PTHR43873">
    <property type="entry name" value="COBYRINATE A,C-DIAMIDE SYNTHASE"/>
    <property type="match status" value="1"/>
</dbReference>
<dbReference type="Proteomes" id="UP000285961">
    <property type="component" value="Unassembled WGS sequence"/>
</dbReference>
<keyword evidence="7 8" id="KW-0315">Glutamine amidotransferase</keyword>
<accession>A0A419EU71</accession>
<keyword evidence="2 8" id="KW-0169">Cobalamin biosynthesis</keyword>
<dbReference type="PANTHER" id="PTHR43873:SF1">
    <property type="entry name" value="COBYRINATE A,C-DIAMIDE SYNTHASE"/>
    <property type="match status" value="1"/>
</dbReference>
<protein>
    <recommendedName>
        <fullName evidence="8">Cobyrinate a,c-diamide synthase</fullName>
        <ecNumber evidence="8">6.3.5.11</ecNumber>
    </recommendedName>
    <alternativeName>
        <fullName evidence="8">Cobyrinic acid a,c-diamide synthetase</fullName>
    </alternativeName>
</protein>
<evidence type="ECO:0000256" key="3">
    <source>
        <dbReference type="ARBA" id="ARBA00022598"/>
    </source>
</evidence>
<evidence type="ECO:0000313" key="12">
    <source>
        <dbReference type="Proteomes" id="UP000285961"/>
    </source>
</evidence>
<dbReference type="Pfam" id="PF01656">
    <property type="entry name" value="CbiA"/>
    <property type="match status" value="1"/>
</dbReference>
<dbReference type="InterPro" id="IPR002586">
    <property type="entry name" value="CobQ/CobB/MinD/ParA_Nub-bd_dom"/>
</dbReference>
<comment type="miscellaneous">
    <text evidence="8">The a and c carboxylates of cobyrinate are activated for nucleophilic attack via formation of a phosphorylated intermediate by ATP. CbiA catalyzes first the amidation of the c-carboxylate, and then that of the a-carboxylate.</text>
</comment>
<comment type="pathway">
    <text evidence="8">Cofactor biosynthesis; adenosylcobalamin biosynthesis; cob(II)yrinate a,c-diamide from sirohydrochlorin (anaerobic route): step 10/10.</text>
</comment>
<dbReference type="CDD" id="cd03130">
    <property type="entry name" value="GATase1_CobB"/>
    <property type="match status" value="1"/>
</dbReference>
<evidence type="ECO:0000313" key="11">
    <source>
        <dbReference type="EMBL" id="RJP67683.1"/>
    </source>
</evidence>
<evidence type="ECO:0000256" key="7">
    <source>
        <dbReference type="ARBA" id="ARBA00022962"/>
    </source>
</evidence>
<feature type="domain" description="CobB/CobQ-like glutamine amidotransferase" evidence="10">
    <location>
        <begin position="257"/>
        <end position="448"/>
    </location>
</feature>
<keyword evidence="3 8" id="KW-0436">Ligase</keyword>
<comment type="caution">
    <text evidence="11">The sequence shown here is derived from an EMBL/GenBank/DDBJ whole genome shotgun (WGS) entry which is preliminary data.</text>
</comment>
<dbReference type="Pfam" id="PF07685">
    <property type="entry name" value="GATase_3"/>
    <property type="match status" value="1"/>
</dbReference>
<comment type="function">
    <text evidence="8">Catalyzes the ATP-dependent amidation of the two carboxylate groups at positions a and c of cobyrinate, using either L-glutamine or ammonia as the nitrogen source.</text>
</comment>
<dbReference type="Gene3D" id="3.40.50.880">
    <property type="match status" value="1"/>
</dbReference>
<keyword evidence="5 8" id="KW-0067">ATP-binding</keyword>
<dbReference type="PROSITE" id="PS51274">
    <property type="entry name" value="GATASE_COBBQ"/>
    <property type="match status" value="1"/>
</dbReference>
<dbReference type="Gene3D" id="3.40.50.300">
    <property type="entry name" value="P-loop containing nucleotide triphosphate hydrolases"/>
    <property type="match status" value="1"/>
</dbReference>
<organism evidence="11 12">
    <name type="scientific">Candidatus Abyssobacteria bacterium SURF_17</name>
    <dbReference type="NCBI Taxonomy" id="2093361"/>
    <lineage>
        <taxon>Bacteria</taxon>
        <taxon>Pseudomonadati</taxon>
        <taxon>Candidatus Hydrogenedentota</taxon>
        <taxon>Candidatus Abyssobacteria</taxon>
    </lineage>
</organism>
<evidence type="ECO:0000256" key="2">
    <source>
        <dbReference type="ARBA" id="ARBA00022573"/>
    </source>
</evidence>
<dbReference type="InterPro" id="IPR029062">
    <property type="entry name" value="Class_I_gatase-like"/>
</dbReference>
<comment type="domain">
    <text evidence="8">Comprises of two domains. The C-terminal domain contains the binding site for glutamine and catalyzes the hydrolysis of this substrate to glutamate and ammonia. The N-terminal domain is anticipated to bind ATP and cobyrinate and catalyzes the ultimate synthesis of the diamide product. The ammonia produced via the glutaminase domain is probably translocated to the adjacent domain via a molecular tunnel, where it reacts with an activated intermediate.</text>
</comment>
<name>A0A419EU71_9BACT</name>
<comment type="catalytic activity">
    <reaction evidence="8">
        <text>cob(II)yrinate + 2 L-glutamine + 2 ATP + 2 H2O = cob(II)yrinate a,c diamide + 2 L-glutamate + 2 ADP + 2 phosphate + 2 H(+)</text>
        <dbReference type="Rhea" id="RHEA:26289"/>
        <dbReference type="ChEBI" id="CHEBI:15377"/>
        <dbReference type="ChEBI" id="CHEBI:15378"/>
        <dbReference type="ChEBI" id="CHEBI:29985"/>
        <dbReference type="ChEBI" id="CHEBI:30616"/>
        <dbReference type="ChEBI" id="CHEBI:43474"/>
        <dbReference type="ChEBI" id="CHEBI:58359"/>
        <dbReference type="ChEBI" id="CHEBI:58537"/>
        <dbReference type="ChEBI" id="CHEBI:58894"/>
        <dbReference type="ChEBI" id="CHEBI:456216"/>
        <dbReference type="EC" id="6.3.5.11"/>
    </reaction>
</comment>
<dbReference type="AlphaFoldDB" id="A0A419EU71"/>
<evidence type="ECO:0000256" key="6">
    <source>
        <dbReference type="ARBA" id="ARBA00022842"/>
    </source>
</evidence>
<feature type="site" description="Increases nucleophilicity of active site Cys" evidence="8">
    <location>
        <position position="443"/>
    </location>
</feature>
<proteinExistence type="inferred from homology"/>
<dbReference type="GO" id="GO:0042242">
    <property type="term" value="F:cobyrinic acid a,c-diamide synthase activity"/>
    <property type="evidence" value="ECO:0007669"/>
    <property type="project" value="UniProtKB-UniRule"/>
</dbReference>
<dbReference type="GO" id="GO:0005524">
    <property type="term" value="F:ATP binding"/>
    <property type="evidence" value="ECO:0007669"/>
    <property type="project" value="UniProtKB-UniRule"/>
</dbReference>
<dbReference type="CDD" id="cd05388">
    <property type="entry name" value="CobB_N"/>
    <property type="match status" value="1"/>
</dbReference>
<keyword evidence="6 8" id="KW-0460">Magnesium</keyword>
<evidence type="ECO:0000256" key="4">
    <source>
        <dbReference type="ARBA" id="ARBA00022741"/>
    </source>
</evidence>
<comment type="cofactor">
    <cofactor evidence="1 8">
        <name>Mg(2+)</name>
        <dbReference type="ChEBI" id="CHEBI:18420"/>
    </cofactor>
</comment>
<dbReference type="InterPro" id="IPR027417">
    <property type="entry name" value="P-loop_NTPase"/>
</dbReference>
<evidence type="ECO:0000259" key="9">
    <source>
        <dbReference type="Pfam" id="PF01656"/>
    </source>
</evidence>
<gene>
    <name evidence="8" type="primary">cbiA</name>
    <name evidence="11" type="ORF">C4532_14205</name>
</gene>
<feature type="active site" description="Nucleophile" evidence="8">
    <location>
        <position position="339"/>
    </location>
</feature>
<feature type="domain" description="CobQ/CobB/MinD/ParA nucleotide binding" evidence="9">
    <location>
        <begin position="14"/>
        <end position="192"/>
    </location>
</feature>
<dbReference type="HAMAP" id="MF_00027">
    <property type="entry name" value="CobB_CbiA"/>
    <property type="match status" value="1"/>
</dbReference>
<evidence type="ECO:0000256" key="1">
    <source>
        <dbReference type="ARBA" id="ARBA00001946"/>
    </source>
</evidence>